<dbReference type="GO" id="GO:0005737">
    <property type="term" value="C:cytoplasm"/>
    <property type="evidence" value="ECO:0007669"/>
    <property type="project" value="TreeGrafter"/>
</dbReference>
<dbReference type="InterPro" id="IPR036691">
    <property type="entry name" value="Endo/exonu/phosph_ase_sf"/>
</dbReference>
<feature type="chain" id="PRO_5030177744" description="Endonuclease/exonuclease/phosphatase domain-containing protein" evidence="1">
    <location>
        <begin position="27"/>
        <end position="355"/>
    </location>
</feature>
<organism evidence="3 4">
    <name type="scientific">Caenibius tardaugens NBRC 16725</name>
    <dbReference type="NCBI Taxonomy" id="1219035"/>
    <lineage>
        <taxon>Bacteria</taxon>
        <taxon>Pseudomonadati</taxon>
        <taxon>Pseudomonadota</taxon>
        <taxon>Alphaproteobacteria</taxon>
        <taxon>Sphingomonadales</taxon>
        <taxon>Erythrobacteraceae</taxon>
        <taxon>Caenibius</taxon>
    </lineage>
</organism>
<evidence type="ECO:0000256" key="1">
    <source>
        <dbReference type="SAM" id="SignalP"/>
    </source>
</evidence>
<keyword evidence="4" id="KW-1185">Reference proteome</keyword>
<dbReference type="InterPro" id="IPR038772">
    <property type="entry name" value="Sph/SMPD2-like"/>
</dbReference>
<dbReference type="PANTHER" id="PTHR16320">
    <property type="entry name" value="SPHINGOMYELINASE FAMILY MEMBER"/>
    <property type="match status" value="1"/>
</dbReference>
<reference evidence="3 4" key="1">
    <citation type="submission" date="2013-09" db="EMBL/GenBank/DDBJ databases">
        <title>Whole genome shotgun sequence of Novosphingobium tardaugens NBRC 16725.</title>
        <authorList>
            <person name="Isaki S."/>
            <person name="Hosoyama A."/>
            <person name="Tsuchikane K."/>
            <person name="Katsumata H."/>
            <person name="Ando Y."/>
            <person name="Yamazaki S."/>
            <person name="Fujita N."/>
        </authorList>
    </citation>
    <scope>NUCLEOTIDE SEQUENCE [LARGE SCALE GENOMIC DNA]</scope>
    <source>
        <strain evidence="3 4">NBRC 16725</strain>
    </source>
</reference>
<evidence type="ECO:0000259" key="2">
    <source>
        <dbReference type="Pfam" id="PF03372"/>
    </source>
</evidence>
<dbReference type="EMBL" id="BASZ01000005">
    <property type="protein sequence ID" value="GAD49282.1"/>
    <property type="molecule type" value="Genomic_DNA"/>
</dbReference>
<comment type="caution">
    <text evidence="3">The sequence shown here is derived from an EMBL/GenBank/DDBJ whole genome shotgun (WGS) entry which is preliminary data.</text>
</comment>
<dbReference type="PROSITE" id="PS51257">
    <property type="entry name" value="PROKAR_LIPOPROTEIN"/>
    <property type="match status" value="1"/>
</dbReference>
<dbReference type="PANTHER" id="PTHR16320:SF1">
    <property type="entry name" value="SPHINGOMYELINASE DDB_G0288017"/>
    <property type="match status" value="1"/>
</dbReference>
<feature type="domain" description="Endonuclease/exonuclease/phosphatase" evidence="2">
    <location>
        <begin position="44"/>
        <end position="328"/>
    </location>
</feature>
<sequence>MPHSGKTFAALFLFALLGTSACPAPAYETFSPAPVAVDGTLSVMTYNVKGLPWPVAWRRSDALDKIATRLGAMHQQGIAPHIVLLQEAFVPAARAIGAKAGYPYVVSGPDADDTNPSQMPGPAARFADRAHWWKGETEGKYVGSGLEILSDYPVVAVHRMAFPSYACAGFDCLANKGALMVTLSVPGISHPVDVITTHLNSRGASGVGSARSDEAYQMQVAALSSFVRKRHDPTHLLIAGGDFNVGKAKVRRAALLDAVAHKWSPGLPVNDALHADLAAGGRLPEDARLSFQRAKDWQFYGGGEVPFRVASIEVPFGREKGGGMLSDHVGYTARYRLDAPRLPSVRGGNGVTTPG</sequence>
<feature type="signal peptide" evidence="1">
    <location>
        <begin position="1"/>
        <end position="26"/>
    </location>
</feature>
<dbReference type="OrthoDB" id="7181414at2"/>
<dbReference type="KEGG" id="ntd:EGO55_12250"/>
<dbReference type="Proteomes" id="UP000016568">
    <property type="component" value="Unassembled WGS sequence"/>
</dbReference>
<dbReference type="RefSeq" id="WP_021690188.1">
    <property type="nucleotide sequence ID" value="NZ_BASZ01000005.1"/>
</dbReference>
<name>U2YLK7_9SPHN</name>
<dbReference type="Gene3D" id="3.60.10.10">
    <property type="entry name" value="Endonuclease/exonuclease/phosphatase"/>
    <property type="match status" value="1"/>
</dbReference>
<gene>
    <name evidence="3" type="ORF">NT2_05_02020</name>
</gene>
<dbReference type="SUPFAM" id="SSF56219">
    <property type="entry name" value="DNase I-like"/>
    <property type="match status" value="1"/>
</dbReference>
<accession>U2YLK7</accession>
<dbReference type="Pfam" id="PF03372">
    <property type="entry name" value="Exo_endo_phos"/>
    <property type="match status" value="1"/>
</dbReference>
<protein>
    <recommendedName>
        <fullName evidence="2">Endonuclease/exonuclease/phosphatase domain-containing protein</fullName>
    </recommendedName>
</protein>
<dbReference type="AlphaFoldDB" id="U2YLK7"/>
<dbReference type="GO" id="GO:0004767">
    <property type="term" value="F:sphingomyelin phosphodiesterase activity"/>
    <property type="evidence" value="ECO:0007669"/>
    <property type="project" value="InterPro"/>
</dbReference>
<proteinExistence type="predicted"/>
<dbReference type="eggNOG" id="COG3568">
    <property type="taxonomic scope" value="Bacteria"/>
</dbReference>
<evidence type="ECO:0000313" key="4">
    <source>
        <dbReference type="Proteomes" id="UP000016568"/>
    </source>
</evidence>
<keyword evidence="1" id="KW-0732">Signal</keyword>
<evidence type="ECO:0000313" key="3">
    <source>
        <dbReference type="EMBL" id="GAD49282.1"/>
    </source>
</evidence>
<dbReference type="InterPro" id="IPR005135">
    <property type="entry name" value="Endo/exonuclease/phosphatase"/>
</dbReference>